<comment type="caution">
    <text evidence="2">The sequence shown here is derived from an EMBL/GenBank/DDBJ whole genome shotgun (WGS) entry which is preliminary data.</text>
</comment>
<gene>
    <name evidence="2" type="ORF">D8771_29340</name>
</gene>
<dbReference type="InterPro" id="IPR047928">
    <property type="entry name" value="Perm_prefix_1"/>
</dbReference>
<reference evidence="2 3" key="1">
    <citation type="submission" date="2018-10" db="EMBL/GenBank/DDBJ databases">
        <title>Isolation of pseudouridimycin from Streptomyces albus DSM 40763.</title>
        <authorList>
            <person name="Rosenqvist P."/>
            <person name="Metsae-Ketelae M."/>
            <person name="Virta P."/>
        </authorList>
    </citation>
    <scope>NUCLEOTIDE SEQUENCE [LARGE SCALE GENOMIC DNA]</scope>
    <source>
        <strain evidence="2 3">DSM 40763</strain>
    </source>
</reference>
<dbReference type="NCBIfam" id="NF038403">
    <property type="entry name" value="perm_prefix_1"/>
    <property type="match status" value="1"/>
</dbReference>
<feature type="transmembrane region" description="Helical" evidence="1">
    <location>
        <begin position="84"/>
        <end position="102"/>
    </location>
</feature>
<feature type="transmembrane region" description="Helical" evidence="1">
    <location>
        <begin position="148"/>
        <end position="171"/>
    </location>
</feature>
<organism evidence="2 3">
    <name type="scientific">Streptomyces albus</name>
    <dbReference type="NCBI Taxonomy" id="1888"/>
    <lineage>
        <taxon>Bacteria</taxon>
        <taxon>Bacillati</taxon>
        <taxon>Actinomycetota</taxon>
        <taxon>Actinomycetes</taxon>
        <taxon>Kitasatosporales</taxon>
        <taxon>Streptomycetaceae</taxon>
        <taxon>Streptomyces</taxon>
    </lineage>
</organism>
<accession>A0A8H1QLR6</accession>
<evidence type="ECO:0000313" key="3">
    <source>
        <dbReference type="Proteomes" id="UP000298111"/>
    </source>
</evidence>
<dbReference type="RefSeq" id="WP_135567682.1">
    <property type="nucleotide sequence ID" value="NZ_CP103060.1"/>
</dbReference>
<dbReference type="AlphaFoldDB" id="A0A8H1QLR6"/>
<evidence type="ECO:0000256" key="1">
    <source>
        <dbReference type="SAM" id="Phobius"/>
    </source>
</evidence>
<dbReference type="EMBL" id="RCIY01000103">
    <property type="protein sequence ID" value="TGG76687.1"/>
    <property type="molecule type" value="Genomic_DNA"/>
</dbReference>
<keyword evidence="1" id="KW-1133">Transmembrane helix</keyword>
<feature type="transmembrane region" description="Helical" evidence="1">
    <location>
        <begin position="177"/>
        <end position="198"/>
    </location>
</feature>
<name>A0A8H1QLR6_9ACTN</name>
<feature type="transmembrane region" description="Helical" evidence="1">
    <location>
        <begin position="114"/>
        <end position="136"/>
    </location>
</feature>
<protein>
    <submittedName>
        <fullName evidence="2">Uncharacterized protein</fullName>
    </submittedName>
</protein>
<keyword evidence="1" id="KW-0472">Membrane</keyword>
<proteinExistence type="predicted"/>
<dbReference type="Proteomes" id="UP000298111">
    <property type="component" value="Unassembled WGS sequence"/>
</dbReference>
<keyword evidence="1" id="KW-0812">Transmembrane</keyword>
<dbReference type="GeneID" id="75181383"/>
<sequence length="208" mass="21442">MSTRRDPVTAYVAALEKTLRGPRRATDRLVTDIREGLTDTTDAYLAEGLSRHEAADRAVRDFGPVRELAAVCQRELTLAQARETARAAAVSVPLLLACWFLARGAVGGAAAPVALLAVLALLLAAVVPALTTGPLARRLPAPRALPRLVAWASTAVGTGMGAAVLGLGVAVCLTGEWALTVPALALAAASHVVMGGAARGSRRCLVVR</sequence>
<evidence type="ECO:0000313" key="2">
    <source>
        <dbReference type="EMBL" id="TGG76687.1"/>
    </source>
</evidence>